<gene>
    <name evidence="3" type="ORF">ACFQY8_01055</name>
</gene>
<proteinExistence type="predicted"/>
<organism evidence="3 4">
    <name type="scientific">Alloscardovia venturai</name>
    <dbReference type="NCBI Taxonomy" id="1769421"/>
    <lineage>
        <taxon>Bacteria</taxon>
        <taxon>Bacillati</taxon>
        <taxon>Actinomycetota</taxon>
        <taxon>Actinomycetes</taxon>
        <taxon>Bifidobacteriales</taxon>
        <taxon>Bifidobacteriaceae</taxon>
        <taxon>Alloscardovia</taxon>
    </lineage>
</organism>
<protein>
    <submittedName>
        <fullName evidence="3">Ribbon-helix-helix domain-containing protein</fullName>
    </submittedName>
</protein>
<feature type="domain" description="Ribbon-helix-helix protein CopG" evidence="2">
    <location>
        <begin position="51"/>
        <end position="87"/>
    </location>
</feature>
<evidence type="ECO:0000256" key="1">
    <source>
        <dbReference type="SAM" id="MobiDB-lite"/>
    </source>
</evidence>
<dbReference type="Pfam" id="PF01402">
    <property type="entry name" value="RHH_1"/>
    <property type="match status" value="1"/>
</dbReference>
<dbReference type="SUPFAM" id="SSF47598">
    <property type="entry name" value="Ribbon-helix-helix"/>
    <property type="match status" value="1"/>
</dbReference>
<reference evidence="4" key="1">
    <citation type="journal article" date="2019" name="Int. J. Syst. Evol. Microbiol.">
        <title>The Global Catalogue of Microorganisms (GCM) 10K type strain sequencing project: providing services to taxonomists for standard genome sequencing and annotation.</title>
        <authorList>
            <consortium name="The Broad Institute Genomics Platform"/>
            <consortium name="The Broad Institute Genome Sequencing Center for Infectious Disease"/>
            <person name="Wu L."/>
            <person name="Ma J."/>
        </authorList>
    </citation>
    <scope>NUCLEOTIDE SEQUENCE [LARGE SCALE GENOMIC DNA]</scope>
    <source>
        <strain evidence="4">CCM 8604</strain>
    </source>
</reference>
<evidence type="ECO:0000313" key="4">
    <source>
        <dbReference type="Proteomes" id="UP001597036"/>
    </source>
</evidence>
<sequence>MDEDYIFREFGVTDEQLDAMAGEYEDGTWDGPVTKPRRGRPRQFDEDNSIVTFRLTRSDIDKLDRLANSHHRTRSEYLRDAVSQLLANV</sequence>
<feature type="region of interest" description="Disordered" evidence="1">
    <location>
        <begin position="24"/>
        <end position="45"/>
    </location>
</feature>
<dbReference type="InterPro" id="IPR002145">
    <property type="entry name" value="CopG"/>
</dbReference>
<name>A0ABW2Y8F3_9BIFI</name>
<dbReference type="InterPro" id="IPR010985">
    <property type="entry name" value="Ribbon_hlx_hlx"/>
</dbReference>
<dbReference type="CDD" id="cd22231">
    <property type="entry name" value="RHH_NikR_HicB-like"/>
    <property type="match status" value="1"/>
</dbReference>
<evidence type="ECO:0000313" key="3">
    <source>
        <dbReference type="EMBL" id="MFD0704342.1"/>
    </source>
</evidence>
<dbReference type="RefSeq" id="WP_377937775.1">
    <property type="nucleotide sequence ID" value="NZ_JBHTHQ010000010.1"/>
</dbReference>
<comment type="caution">
    <text evidence="3">The sequence shown here is derived from an EMBL/GenBank/DDBJ whole genome shotgun (WGS) entry which is preliminary data.</text>
</comment>
<keyword evidence="4" id="KW-1185">Reference proteome</keyword>
<dbReference type="EMBL" id="JBHTHQ010000010">
    <property type="protein sequence ID" value="MFD0704342.1"/>
    <property type="molecule type" value="Genomic_DNA"/>
</dbReference>
<accession>A0ABW2Y8F3</accession>
<evidence type="ECO:0000259" key="2">
    <source>
        <dbReference type="Pfam" id="PF01402"/>
    </source>
</evidence>
<dbReference type="Proteomes" id="UP001597036">
    <property type="component" value="Unassembled WGS sequence"/>
</dbReference>